<keyword evidence="2" id="KW-0812">Transmembrane</keyword>
<keyword evidence="2" id="KW-1133">Transmembrane helix</keyword>
<evidence type="ECO:0000313" key="4">
    <source>
        <dbReference type="Proteomes" id="UP000290407"/>
    </source>
</evidence>
<protein>
    <submittedName>
        <fullName evidence="3">Uncharacterized protein</fullName>
    </submittedName>
</protein>
<name>A0A4Q2UCF2_9BACT</name>
<feature type="region of interest" description="Disordered" evidence="1">
    <location>
        <begin position="42"/>
        <end position="85"/>
    </location>
</feature>
<sequence>MHQTIHIVQVVVGIAFTLGLLGWCLYRLAVWFKLITVKKKTKPVNRPTNSNQTGQAGKPATLKGPKKAVTNISRRTLYSARRERD</sequence>
<gene>
    <name evidence="3" type="ORF">EQG79_29140</name>
</gene>
<keyword evidence="2" id="KW-0472">Membrane</keyword>
<dbReference type="EMBL" id="SBLB01000014">
    <property type="protein sequence ID" value="RYC66446.1"/>
    <property type="molecule type" value="Genomic_DNA"/>
</dbReference>
<comment type="caution">
    <text evidence="3">The sequence shown here is derived from an EMBL/GenBank/DDBJ whole genome shotgun (WGS) entry which is preliminary data.</text>
</comment>
<evidence type="ECO:0000256" key="1">
    <source>
        <dbReference type="SAM" id="MobiDB-lite"/>
    </source>
</evidence>
<reference evidence="3 4" key="1">
    <citation type="submission" date="2019-01" db="EMBL/GenBank/DDBJ databases">
        <title>Spirosoma flava sp. nov., a propanil-degrading bacterium isolated from herbicide-contaminated soil.</title>
        <authorList>
            <person name="Zhang L."/>
            <person name="Jiang J.-D."/>
        </authorList>
    </citation>
    <scope>NUCLEOTIDE SEQUENCE [LARGE SCALE GENOMIC DNA]</scope>
    <source>
        <strain evidence="3 4">TY50</strain>
    </source>
</reference>
<feature type="compositionally biased region" description="Polar residues" evidence="1">
    <location>
        <begin position="46"/>
        <end position="55"/>
    </location>
</feature>
<feature type="transmembrane region" description="Helical" evidence="2">
    <location>
        <begin position="6"/>
        <end position="32"/>
    </location>
</feature>
<proteinExistence type="predicted"/>
<organism evidence="3 4">
    <name type="scientific">Spirosoma sordidisoli</name>
    <dbReference type="NCBI Taxonomy" id="2502893"/>
    <lineage>
        <taxon>Bacteria</taxon>
        <taxon>Pseudomonadati</taxon>
        <taxon>Bacteroidota</taxon>
        <taxon>Cytophagia</taxon>
        <taxon>Cytophagales</taxon>
        <taxon>Cytophagaceae</taxon>
        <taxon>Spirosoma</taxon>
    </lineage>
</organism>
<evidence type="ECO:0000256" key="2">
    <source>
        <dbReference type="SAM" id="Phobius"/>
    </source>
</evidence>
<keyword evidence="4" id="KW-1185">Reference proteome</keyword>
<evidence type="ECO:0000313" key="3">
    <source>
        <dbReference type="EMBL" id="RYC66446.1"/>
    </source>
</evidence>
<dbReference type="Proteomes" id="UP000290407">
    <property type="component" value="Unassembled WGS sequence"/>
</dbReference>
<dbReference type="AlphaFoldDB" id="A0A4Q2UCF2"/>
<accession>A0A4Q2UCF2</accession>